<dbReference type="PANTHER" id="PTHR43461:SF1">
    <property type="entry name" value="TRANSMEMBRANE PROTEIN 256"/>
    <property type="match status" value="1"/>
</dbReference>
<comment type="subcellular location">
    <subcellularLocation>
        <location evidence="1">Membrane</location>
        <topology evidence="1">Multi-pass membrane protein</topology>
    </subcellularLocation>
</comment>
<name>A0A2T0U5R1_9SPHI</name>
<feature type="transmembrane region" description="Helical" evidence="6">
    <location>
        <begin position="43"/>
        <end position="62"/>
    </location>
</feature>
<gene>
    <name evidence="7" type="ORF">B0I27_104250</name>
</gene>
<evidence type="ECO:0000313" key="7">
    <source>
        <dbReference type="EMBL" id="PRY53240.1"/>
    </source>
</evidence>
<evidence type="ECO:0000256" key="4">
    <source>
        <dbReference type="ARBA" id="ARBA00022989"/>
    </source>
</evidence>
<dbReference type="InterPro" id="IPR006696">
    <property type="entry name" value="DUF423"/>
</dbReference>
<evidence type="ECO:0000256" key="6">
    <source>
        <dbReference type="SAM" id="Phobius"/>
    </source>
</evidence>
<dbReference type="GO" id="GO:0005886">
    <property type="term" value="C:plasma membrane"/>
    <property type="evidence" value="ECO:0007669"/>
    <property type="project" value="TreeGrafter"/>
</dbReference>
<keyword evidence="3 6" id="KW-0812">Transmembrane</keyword>
<dbReference type="PANTHER" id="PTHR43461">
    <property type="entry name" value="TRANSMEMBRANE PROTEIN 256"/>
    <property type="match status" value="1"/>
</dbReference>
<evidence type="ECO:0000256" key="3">
    <source>
        <dbReference type="ARBA" id="ARBA00022692"/>
    </source>
</evidence>
<evidence type="ECO:0000256" key="2">
    <source>
        <dbReference type="ARBA" id="ARBA00009694"/>
    </source>
</evidence>
<dbReference type="AlphaFoldDB" id="A0A2T0U5R1"/>
<keyword evidence="5 6" id="KW-0472">Membrane</keyword>
<sequence>MNKKIIVTASLFGILAVILGAFGAHGLKSLISASDLENWKTAVSYHFYHTLALLFLSTMVRYRDRFIEFAYYAFTAGIFLFSGSLYLLSTRAVTGLEAGILGPITPIGGLMFILGWVFLLLAAIKNK</sequence>
<keyword evidence="8" id="KW-1185">Reference proteome</keyword>
<comment type="similarity">
    <text evidence="2">Belongs to the UPF0382 family.</text>
</comment>
<reference evidence="7 8" key="1">
    <citation type="submission" date="2018-03" db="EMBL/GenBank/DDBJ databases">
        <title>Genomic Encyclopedia of Type Strains, Phase III (KMG-III): the genomes of soil and plant-associated and newly described type strains.</title>
        <authorList>
            <person name="Whitman W."/>
        </authorList>
    </citation>
    <scope>NUCLEOTIDE SEQUENCE [LARGE SCALE GENOMIC DNA]</scope>
    <source>
        <strain evidence="7 8">CGMCC 1.9313</strain>
    </source>
</reference>
<keyword evidence="4 6" id="KW-1133">Transmembrane helix</keyword>
<organism evidence="7 8">
    <name type="scientific">Arcticibacter pallidicorallinus</name>
    <dbReference type="NCBI Taxonomy" id="1259464"/>
    <lineage>
        <taxon>Bacteria</taxon>
        <taxon>Pseudomonadati</taxon>
        <taxon>Bacteroidota</taxon>
        <taxon>Sphingobacteriia</taxon>
        <taxon>Sphingobacteriales</taxon>
        <taxon>Sphingobacteriaceae</taxon>
        <taxon>Arcticibacter</taxon>
    </lineage>
</organism>
<comment type="caution">
    <text evidence="7">The sequence shown here is derived from an EMBL/GenBank/DDBJ whole genome shotgun (WGS) entry which is preliminary data.</text>
</comment>
<protein>
    <submittedName>
        <fullName evidence="7">Uncharacterized membrane protein YgdD (TMEM256/DUF423 family)</fullName>
    </submittedName>
</protein>
<dbReference type="OrthoDB" id="9802121at2"/>
<dbReference type="RefSeq" id="WP_106292814.1">
    <property type="nucleotide sequence ID" value="NZ_PVTH01000004.1"/>
</dbReference>
<dbReference type="Pfam" id="PF04241">
    <property type="entry name" value="DUF423"/>
    <property type="match status" value="1"/>
</dbReference>
<dbReference type="Proteomes" id="UP000238034">
    <property type="component" value="Unassembled WGS sequence"/>
</dbReference>
<evidence type="ECO:0000313" key="8">
    <source>
        <dbReference type="Proteomes" id="UP000238034"/>
    </source>
</evidence>
<feature type="transmembrane region" description="Helical" evidence="6">
    <location>
        <begin position="69"/>
        <end position="88"/>
    </location>
</feature>
<dbReference type="EMBL" id="PVTH01000004">
    <property type="protein sequence ID" value="PRY53240.1"/>
    <property type="molecule type" value="Genomic_DNA"/>
</dbReference>
<evidence type="ECO:0000256" key="5">
    <source>
        <dbReference type="ARBA" id="ARBA00023136"/>
    </source>
</evidence>
<proteinExistence type="inferred from homology"/>
<evidence type="ECO:0000256" key="1">
    <source>
        <dbReference type="ARBA" id="ARBA00004141"/>
    </source>
</evidence>
<feature type="transmembrane region" description="Helical" evidence="6">
    <location>
        <begin position="100"/>
        <end position="124"/>
    </location>
</feature>
<accession>A0A2T0U5R1</accession>